<keyword evidence="1" id="KW-0732">Signal</keyword>
<evidence type="ECO:0000313" key="2">
    <source>
        <dbReference type="EMBL" id="MCA6063298.1"/>
    </source>
</evidence>
<evidence type="ECO:0000313" key="3">
    <source>
        <dbReference type="Proteomes" id="UP000714380"/>
    </source>
</evidence>
<dbReference type="RefSeq" id="WP_225673167.1">
    <property type="nucleotide sequence ID" value="NZ_JAEDAH010000032.1"/>
</dbReference>
<dbReference type="Proteomes" id="UP000714380">
    <property type="component" value="Unassembled WGS sequence"/>
</dbReference>
<accession>A0ABS7ZNL7</accession>
<protein>
    <submittedName>
        <fullName evidence="2">DUF4892 domain-containing protein</fullName>
    </submittedName>
</protein>
<proteinExistence type="predicted"/>
<evidence type="ECO:0000256" key="1">
    <source>
        <dbReference type="SAM" id="SignalP"/>
    </source>
</evidence>
<feature type="chain" id="PRO_5045876606" evidence="1">
    <location>
        <begin position="19"/>
        <end position="288"/>
    </location>
</feature>
<dbReference type="InterPro" id="IPR032608">
    <property type="entry name" value="DUF4892"/>
</dbReference>
<reference evidence="2 3" key="1">
    <citation type="submission" date="2020-12" db="EMBL/GenBank/DDBJ databases">
        <title>Novel Thalassolituus-related marine hydrocarbonoclastic bacteria mediated algae-derived hydrocarbons mineralization in twilight zone of the northern South China Sea.</title>
        <authorList>
            <person name="Dong C."/>
        </authorList>
    </citation>
    <scope>NUCLEOTIDE SEQUENCE [LARGE SCALE GENOMIC DNA]</scope>
    <source>
        <strain evidence="2 3">IMCC1826</strain>
    </source>
</reference>
<sequence>MLRLLLLLSLLIPGVSFAAVLEGYAGARLQDEQSRPGVNYRLVLSELKRSQATTFGEHELRVKGDLTRRVWALPEHIPLEDVTQFFSEQLSGAETLYACDGLDCGSSHFWANEIFSNSRLVGRDPQQQYRVFKQPDAQGGTRVFVLYVVQRATRQVLVNLDELTTRDAVSVERDLAEQINQALTASHGWLPGFSVSRGQLNKTASEPLIRVLQELTPSLKRRLYLVVHCYEASHMADNIACSEQLAEQLRQATAAGEQQLNISGHGALTAAPHDGLQPALRFIFWPGR</sequence>
<dbReference type="EMBL" id="JAEDAH010000032">
    <property type="protein sequence ID" value="MCA6063298.1"/>
    <property type="molecule type" value="Genomic_DNA"/>
</dbReference>
<gene>
    <name evidence="2" type="ORF">I9W95_06725</name>
</gene>
<organism evidence="2 3">
    <name type="scientific">Thalassolituus marinus</name>
    <dbReference type="NCBI Taxonomy" id="671053"/>
    <lineage>
        <taxon>Bacteria</taxon>
        <taxon>Pseudomonadati</taxon>
        <taxon>Pseudomonadota</taxon>
        <taxon>Gammaproteobacteria</taxon>
        <taxon>Oceanospirillales</taxon>
        <taxon>Oceanospirillaceae</taxon>
        <taxon>Thalassolituus</taxon>
    </lineage>
</organism>
<comment type="caution">
    <text evidence="2">The sequence shown here is derived from an EMBL/GenBank/DDBJ whole genome shotgun (WGS) entry which is preliminary data.</text>
</comment>
<feature type="signal peptide" evidence="1">
    <location>
        <begin position="1"/>
        <end position="18"/>
    </location>
</feature>
<keyword evidence="3" id="KW-1185">Reference proteome</keyword>
<name>A0ABS7ZNL7_9GAMM</name>
<dbReference type="Pfam" id="PF16234">
    <property type="entry name" value="DUF4892"/>
    <property type="match status" value="1"/>
</dbReference>